<reference evidence="2 3" key="1">
    <citation type="submission" date="2016-03" db="EMBL/GenBank/DDBJ databases">
        <authorList>
            <person name="Ploux O."/>
        </authorList>
    </citation>
    <scope>NUCLEOTIDE SEQUENCE [LARGE SCALE GENOMIC DNA]</scope>
    <source>
        <strain evidence="2 3">EC13</strain>
    </source>
</reference>
<keyword evidence="1" id="KW-0732">Signal</keyword>
<name>A0A161PRC1_BDEBC</name>
<proteinExistence type="predicted"/>
<gene>
    <name evidence="2" type="ORF">AZI87_00015</name>
</gene>
<sequence>MRALMLFFLFIVGLFSSLVVSAEQAFAQTDKTKNISKAAQSRVINDSLVENLRCSTLSVDNIYKAIRADAFSEERNMPVTNWPFRSGVATIAGCWALSSTQRMVSYLARYNTVGAQAMSVRVPVILDMVRGNKLVENTRDNSNAPYDTRPASYSTFAVEGNTLKATNTYNGLWAEMRDGYDQWISGARVRRNFTDEIEANQANRFFRFGNLGMTFKSGERSVKANWATMAQLLKNLNGKRLTLMNLRVERTIQHVVMVKSYKKTKSNVYEFTVYDSNQPSRDVLLYFDGTSGQFYSPAIVGGFVYQNASRPVGAFIVSEDERAPLEKAMLAHYKGQCR</sequence>
<feature type="chain" id="PRO_5007824759" evidence="1">
    <location>
        <begin position="28"/>
        <end position="338"/>
    </location>
</feature>
<evidence type="ECO:0000313" key="3">
    <source>
        <dbReference type="Proteomes" id="UP000075799"/>
    </source>
</evidence>
<comment type="caution">
    <text evidence="2">The sequence shown here is derived from an EMBL/GenBank/DDBJ whole genome shotgun (WGS) entry which is preliminary data.</text>
</comment>
<evidence type="ECO:0000313" key="2">
    <source>
        <dbReference type="EMBL" id="KYG67708.1"/>
    </source>
</evidence>
<dbReference type="RefSeq" id="WP_063204415.1">
    <property type="nucleotide sequence ID" value="NZ_LUKD01000001.1"/>
</dbReference>
<organism evidence="2 3">
    <name type="scientific">Bdellovibrio bacteriovorus</name>
    <dbReference type="NCBI Taxonomy" id="959"/>
    <lineage>
        <taxon>Bacteria</taxon>
        <taxon>Pseudomonadati</taxon>
        <taxon>Bdellovibrionota</taxon>
        <taxon>Bdellovibrionia</taxon>
        <taxon>Bdellovibrionales</taxon>
        <taxon>Pseudobdellovibrionaceae</taxon>
        <taxon>Bdellovibrio</taxon>
    </lineage>
</organism>
<dbReference type="OrthoDB" id="5293844at2"/>
<feature type="signal peptide" evidence="1">
    <location>
        <begin position="1"/>
        <end position="27"/>
    </location>
</feature>
<dbReference type="AlphaFoldDB" id="A0A161PRC1"/>
<accession>A0A161PRC1</accession>
<dbReference type="EMBL" id="LUKD01000001">
    <property type="protein sequence ID" value="KYG67708.1"/>
    <property type="molecule type" value="Genomic_DNA"/>
</dbReference>
<protein>
    <submittedName>
        <fullName evidence="2">Uncharacterized protein</fullName>
    </submittedName>
</protein>
<dbReference type="Proteomes" id="UP000075799">
    <property type="component" value="Unassembled WGS sequence"/>
</dbReference>
<evidence type="ECO:0000256" key="1">
    <source>
        <dbReference type="SAM" id="SignalP"/>
    </source>
</evidence>